<evidence type="ECO:0000256" key="8">
    <source>
        <dbReference type="ARBA" id="ARBA00022741"/>
    </source>
</evidence>
<name>A0A109W610_9BACT</name>
<evidence type="ECO:0000256" key="1">
    <source>
        <dbReference type="ARBA" id="ARBA00002274"/>
    </source>
</evidence>
<evidence type="ECO:0000256" key="12">
    <source>
        <dbReference type="ARBA" id="ARBA00029757"/>
    </source>
</evidence>
<organism evidence="14 15">
    <name type="scientific">Desulfomicrobium orale DSM 12838</name>
    <dbReference type="NCBI Taxonomy" id="888061"/>
    <lineage>
        <taxon>Bacteria</taxon>
        <taxon>Pseudomonadati</taxon>
        <taxon>Thermodesulfobacteriota</taxon>
        <taxon>Desulfovibrionia</taxon>
        <taxon>Desulfovibrionales</taxon>
        <taxon>Desulfomicrobiaceae</taxon>
        <taxon>Desulfomicrobium</taxon>
    </lineage>
</organism>
<dbReference type="EMBL" id="CP014230">
    <property type="protein sequence ID" value="AMD92900.1"/>
    <property type="molecule type" value="Genomic_DNA"/>
</dbReference>
<dbReference type="GO" id="GO:0005524">
    <property type="term" value="F:ATP binding"/>
    <property type="evidence" value="ECO:0007669"/>
    <property type="project" value="UniProtKB-UniRule"/>
</dbReference>
<evidence type="ECO:0000256" key="13">
    <source>
        <dbReference type="HAMAP-Rule" id="MF_00409"/>
    </source>
</evidence>
<keyword evidence="10 13" id="KW-0067">ATP-binding</keyword>
<dbReference type="PANTHER" id="PTHR42724">
    <property type="entry name" value="TETRAACYLDISACCHARIDE 4'-KINASE"/>
    <property type="match status" value="1"/>
</dbReference>
<dbReference type="Proteomes" id="UP000063964">
    <property type="component" value="Chromosome"/>
</dbReference>
<accession>A0A109W610</accession>
<keyword evidence="15" id="KW-1185">Reference proteome</keyword>
<gene>
    <name evidence="13" type="primary">lpxK</name>
    <name evidence="14" type="ORF">AXF15_07155</name>
</gene>
<evidence type="ECO:0000256" key="3">
    <source>
        <dbReference type="ARBA" id="ARBA00012071"/>
    </source>
</evidence>
<evidence type="ECO:0000256" key="4">
    <source>
        <dbReference type="ARBA" id="ARBA00016436"/>
    </source>
</evidence>
<keyword evidence="8 13" id="KW-0547">Nucleotide-binding</keyword>
<dbReference type="STRING" id="888061.AXF15_07155"/>
<evidence type="ECO:0000256" key="6">
    <source>
        <dbReference type="ARBA" id="ARBA00022556"/>
    </source>
</evidence>
<dbReference type="InterPro" id="IPR003758">
    <property type="entry name" value="LpxK"/>
</dbReference>
<evidence type="ECO:0000313" key="15">
    <source>
        <dbReference type="Proteomes" id="UP000063964"/>
    </source>
</evidence>
<comment type="function">
    <text evidence="1 13">Transfers the gamma-phosphate of ATP to the 4'-position of a tetraacyldisaccharide 1-phosphate intermediate (termed DS-1-P) to form tetraacyldisaccharide 1,4'-bis-phosphate (lipid IVA).</text>
</comment>
<proteinExistence type="inferred from homology"/>
<dbReference type="RefSeq" id="WP_066605290.1">
    <property type="nucleotide sequence ID" value="NZ_CP014230.1"/>
</dbReference>
<reference evidence="15" key="1">
    <citation type="submission" date="2016-02" db="EMBL/GenBank/DDBJ databases">
        <authorList>
            <person name="Holder M.E."/>
            <person name="Ajami N.J."/>
            <person name="Petrosino J.F."/>
        </authorList>
    </citation>
    <scope>NUCLEOTIDE SEQUENCE [LARGE SCALE GENOMIC DNA]</scope>
    <source>
        <strain evidence="15">DSM 12838</strain>
    </source>
</reference>
<keyword evidence="7 13" id="KW-0808">Transferase</keyword>
<keyword evidence="5 13" id="KW-0444">Lipid biosynthesis</keyword>
<evidence type="ECO:0000256" key="9">
    <source>
        <dbReference type="ARBA" id="ARBA00022777"/>
    </source>
</evidence>
<dbReference type="GO" id="GO:0009245">
    <property type="term" value="P:lipid A biosynthetic process"/>
    <property type="evidence" value="ECO:0007669"/>
    <property type="project" value="UniProtKB-UniRule"/>
</dbReference>
<dbReference type="SUPFAM" id="SSF52540">
    <property type="entry name" value="P-loop containing nucleoside triphosphate hydrolases"/>
    <property type="match status" value="1"/>
</dbReference>
<evidence type="ECO:0000256" key="11">
    <source>
        <dbReference type="ARBA" id="ARBA00023098"/>
    </source>
</evidence>
<dbReference type="HAMAP" id="MF_00409">
    <property type="entry name" value="LpxK"/>
    <property type="match status" value="1"/>
</dbReference>
<keyword evidence="11 13" id="KW-0443">Lipid metabolism</keyword>
<dbReference type="GO" id="GO:0005886">
    <property type="term" value="C:plasma membrane"/>
    <property type="evidence" value="ECO:0007669"/>
    <property type="project" value="TreeGrafter"/>
</dbReference>
<dbReference type="KEGG" id="doa:AXF15_07155"/>
<dbReference type="AlphaFoldDB" id="A0A109W610"/>
<comment type="catalytic activity">
    <reaction evidence="13">
        <text>a lipid A disaccharide + ATP = a lipid IVA + ADP + H(+)</text>
        <dbReference type="Rhea" id="RHEA:67840"/>
        <dbReference type="ChEBI" id="CHEBI:15378"/>
        <dbReference type="ChEBI" id="CHEBI:30616"/>
        <dbReference type="ChEBI" id="CHEBI:176343"/>
        <dbReference type="ChEBI" id="CHEBI:176425"/>
        <dbReference type="ChEBI" id="CHEBI:456216"/>
        <dbReference type="EC" id="2.7.1.130"/>
    </reaction>
</comment>
<dbReference type="GO" id="GO:0009029">
    <property type="term" value="F:lipid-A 4'-kinase activity"/>
    <property type="evidence" value="ECO:0007669"/>
    <property type="project" value="UniProtKB-UniRule"/>
</dbReference>
<comment type="similarity">
    <text evidence="13">Belongs to the LpxK family.</text>
</comment>
<dbReference type="InterPro" id="IPR027417">
    <property type="entry name" value="P-loop_NTPase"/>
</dbReference>
<evidence type="ECO:0000256" key="2">
    <source>
        <dbReference type="ARBA" id="ARBA00004870"/>
    </source>
</evidence>
<evidence type="ECO:0000256" key="7">
    <source>
        <dbReference type="ARBA" id="ARBA00022679"/>
    </source>
</evidence>
<dbReference type="GO" id="GO:0009244">
    <property type="term" value="P:lipopolysaccharide core region biosynthetic process"/>
    <property type="evidence" value="ECO:0007669"/>
    <property type="project" value="TreeGrafter"/>
</dbReference>
<dbReference type="Pfam" id="PF02606">
    <property type="entry name" value="LpxK"/>
    <property type="match status" value="1"/>
</dbReference>
<evidence type="ECO:0000256" key="5">
    <source>
        <dbReference type="ARBA" id="ARBA00022516"/>
    </source>
</evidence>
<dbReference type="NCBIfam" id="TIGR00682">
    <property type="entry name" value="lpxK"/>
    <property type="match status" value="1"/>
</dbReference>
<evidence type="ECO:0000256" key="10">
    <source>
        <dbReference type="ARBA" id="ARBA00022840"/>
    </source>
</evidence>
<comment type="pathway">
    <text evidence="2 13">Glycolipid biosynthesis; lipid IV(A) biosynthesis; lipid IV(A) from (3R)-3-hydroxytetradecanoyl-[acyl-carrier-protein] and UDP-N-acetyl-alpha-D-glucosamine: step 6/6.</text>
</comment>
<dbReference type="UniPathway" id="UPA00359">
    <property type="reaction ID" value="UER00482"/>
</dbReference>
<evidence type="ECO:0000313" key="14">
    <source>
        <dbReference type="EMBL" id="AMD92900.1"/>
    </source>
</evidence>
<dbReference type="PANTHER" id="PTHR42724:SF1">
    <property type="entry name" value="TETRAACYLDISACCHARIDE 4'-KINASE, MITOCHONDRIAL-RELATED"/>
    <property type="match status" value="1"/>
</dbReference>
<sequence length="363" mass="40659">MNPERVAHFQSRFEHLLSPLGRLYARLMRLRSGAYTAGRLPSWRSPVPCVSVGNISWGGTGKTPVVSWLLEWARGENMSPAVLTRGYGGRPPRHPYPVDMQSPAREAGDEPLLLKRINPEAAIIVDPDRIRGGRLACEKFRTDLLILDDGFQHLRMQRDVNLCLFSSHDLEAGWDRVIPAGSWREDASALSRADAFLINTTADDDGCLEIMAHIKLAGMGKPLFFFRISAHGVANALTGAAMPSLEKIRYLLVTGIAIPEKVAQTCRTDLKEQPIRHLIYPDHHAFTRRDWETISQTAQASRCTHILCTPKDVVKLSSFADDRLWVPQLSTSFFTRGPQTFNSWLQHRLVPESPHAKPQTESA</sequence>
<keyword evidence="6 13" id="KW-0441">Lipid A biosynthesis</keyword>
<protein>
    <recommendedName>
        <fullName evidence="4 13">Tetraacyldisaccharide 4'-kinase</fullName>
        <ecNumber evidence="3 13">2.7.1.130</ecNumber>
    </recommendedName>
    <alternativeName>
        <fullName evidence="12 13">Lipid A 4'-kinase</fullName>
    </alternativeName>
</protein>
<dbReference type="EC" id="2.7.1.130" evidence="3 13"/>
<keyword evidence="9 13" id="KW-0418">Kinase</keyword>
<dbReference type="OrthoDB" id="9766423at2"/>
<feature type="binding site" evidence="13">
    <location>
        <begin position="56"/>
        <end position="63"/>
    </location>
    <ligand>
        <name>ATP</name>
        <dbReference type="ChEBI" id="CHEBI:30616"/>
    </ligand>
</feature>